<proteinExistence type="predicted"/>
<dbReference type="EMBL" id="JACXWD010000108">
    <property type="protein sequence ID" value="MBD3869542.1"/>
    <property type="molecule type" value="Genomic_DNA"/>
</dbReference>
<evidence type="ECO:0000313" key="2">
    <source>
        <dbReference type="Proteomes" id="UP000648239"/>
    </source>
</evidence>
<protein>
    <submittedName>
        <fullName evidence="1">Uncharacterized protein</fullName>
    </submittedName>
</protein>
<evidence type="ECO:0000313" key="1">
    <source>
        <dbReference type="EMBL" id="MBD3869542.1"/>
    </source>
</evidence>
<organism evidence="1 2">
    <name type="scientific">Candidatus Polarisedimenticola svalbardensis</name>
    <dbReference type="NCBI Taxonomy" id="2886004"/>
    <lineage>
        <taxon>Bacteria</taxon>
        <taxon>Pseudomonadati</taxon>
        <taxon>Acidobacteriota</taxon>
        <taxon>Candidatus Polarisedimenticolia</taxon>
        <taxon>Candidatus Polarisedimenticolales</taxon>
        <taxon>Candidatus Polarisedimenticolaceae</taxon>
        <taxon>Candidatus Polarisedimenticola</taxon>
    </lineage>
</organism>
<name>A0A8J6Y375_9BACT</name>
<dbReference type="Proteomes" id="UP000648239">
    <property type="component" value="Unassembled WGS sequence"/>
</dbReference>
<comment type="caution">
    <text evidence="1">The sequence shown here is derived from an EMBL/GenBank/DDBJ whole genome shotgun (WGS) entry which is preliminary data.</text>
</comment>
<gene>
    <name evidence="1" type="ORF">IFK94_15590</name>
</gene>
<reference evidence="1 2" key="1">
    <citation type="submission" date="2020-08" db="EMBL/GenBank/DDBJ databases">
        <title>Acidobacteriota in marine sediments use diverse sulfur dissimilation pathways.</title>
        <authorList>
            <person name="Wasmund K."/>
        </authorList>
    </citation>
    <scope>NUCLEOTIDE SEQUENCE [LARGE SCALE GENOMIC DNA]</scope>
    <source>
        <strain evidence="1">MAG AM4</strain>
    </source>
</reference>
<dbReference type="AlphaFoldDB" id="A0A8J6Y375"/>
<sequence>MALLFLALTSAALAIPSAFGHGASRGLHIHVTPDPALPGETLTVTIDSIEPVSHVTIGWVDAEPLTEKPEEPTRHVQVTIEMPKGIRKSILNLQAEARTTTGKTVRASALIRIRKE</sequence>
<accession>A0A8J6Y375</accession>